<sequence length="270" mass="29697">MHFSSALVSSLLAVGFVCARPQGQVVKSVPATITRENVEARKWGNMRMCLEKKNNSKYFADTCLTSKLSNGLNRLDMLAGLTAGKVASSSKAVWSAFKVTANPLGDYERPGSKEHSFMIVNEGISRNSKPQCLTWEKVPPYEKLEAVEKVLSKTLPTKSYWLGGVTVQDCAFPSNWKSPSITIQLTDTAFRQLFWSKVEGTGKNEKRRIIPRVFAGDSWPGDICNGSLGIFDSLETGKEPDYLKSIMISVTGKTSIGWGCTPQKWSLVAS</sequence>
<proteinExistence type="predicted"/>
<comment type="caution">
    <text evidence="2">The sequence shown here is derived from an EMBL/GenBank/DDBJ whole genome shotgun (WGS) entry which is preliminary data.</text>
</comment>
<dbReference type="Proteomes" id="UP000480548">
    <property type="component" value="Unassembled WGS sequence"/>
</dbReference>
<gene>
    <name evidence="2" type="ORF">TWF703_005122</name>
</gene>
<dbReference type="AlphaFoldDB" id="A0A7C8K438"/>
<organism evidence="2 3">
    <name type="scientific">Orbilia oligospora</name>
    <name type="common">Nematode-trapping fungus</name>
    <name type="synonym">Arthrobotrys oligospora</name>
    <dbReference type="NCBI Taxonomy" id="2813651"/>
    <lineage>
        <taxon>Eukaryota</taxon>
        <taxon>Fungi</taxon>
        <taxon>Dikarya</taxon>
        <taxon>Ascomycota</taxon>
        <taxon>Pezizomycotina</taxon>
        <taxon>Orbiliomycetes</taxon>
        <taxon>Orbiliales</taxon>
        <taxon>Orbiliaceae</taxon>
        <taxon>Orbilia</taxon>
    </lineage>
</organism>
<accession>A0A7C8K438</accession>
<feature type="chain" id="PRO_5028945071" description="Ecp2 effector protein domain-containing protein" evidence="1">
    <location>
        <begin position="20"/>
        <end position="270"/>
    </location>
</feature>
<evidence type="ECO:0000313" key="2">
    <source>
        <dbReference type="EMBL" id="KAF3137200.1"/>
    </source>
</evidence>
<feature type="signal peptide" evidence="1">
    <location>
        <begin position="1"/>
        <end position="19"/>
    </location>
</feature>
<name>A0A7C8K438_ORBOL</name>
<evidence type="ECO:0000256" key="1">
    <source>
        <dbReference type="SAM" id="SignalP"/>
    </source>
</evidence>
<protein>
    <recommendedName>
        <fullName evidence="4">Ecp2 effector protein domain-containing protein</fullName>
    </recommendedName>
</protein>
<keyword evidence="1" id="KW-0732">Signal</keyword>
<evidence type="ECO:0000313" key="3">
    <source>
        <dbReference type="Proteomes" id="UP000480548"/>
    </source>
</evidence>
<evidence type="ECO:0008006" key="4">
    <source>
        <dbReference type="Google" id="ProtNLM"/>
    </source>
</evidence>
<reference evidence="2 3" key="1">
    <citation type="submission" date="2019-06" db="EMBL/GenBank/DDBJ databases">
        <authorList>
            <person name="Palmer J.M."/>
        </authorList>
    </citation>
    <scope>NUCLEOTIDE SEQUENCE [LARGE SCALE GENOMIC DNA]</scope>
    <source>
        <strain evidence="2 3">TWF703</strain>
    </source>
</reference>
<dbReference type="EMBL" id="WIQZ01000026">
    <property type="protein sequence ID" value="KAF3137200.1"/>
    <property type="molecule type" value="Genomic_DNA"/>
</dbReference>